<feature type="compositionally biased region" description="Low complexity" evidence="1">
    <location>
        <begin position="95"/>
        <end position="113"/>
    </location>
</feature>
<dbReference type="AlphaFoldDB" id="A0A4V3XEB9"/>
<proteinExistence type="predicted"/>
<evidence type="ECO:0000313" key="3">
    <source>
        <dbReference type="Proteomes" id="UP000310158"/>
    </source>
</evidence>
<evidence type="ECO:0000313" key="2">
    <source>
        <dbReference type="EMBL" id="THH13023.1"/>
    </source>
</evidence>
<evidence type="ECO:0000256" key="1">
    <source>
        <dbReference type="SAM" id="MobiDB-lite"/>
    </source>
</evidence>
<keyword evidence="3" id="KW-1185">Reference proteome</keyword>
<dbReference type="OrthoDB" id="2803447at2759"/>
<accession>A0A4V3XEB9</accession>
<gene>
    <name evidence="2" type="ORF">EW146_g7152</name>
</gene>
<comment type="caution">
    <text evidence="2">The sequence shown here is derived from an EMBL/GenBank/DDBJ whole genome shotgun (WGS) entry which is preliminary data.</text>
</comment>
<dbReference type="Proteomes" id="UP000310158">
    <property type="component" value="Unassembled WGS sequence"/>
</dbReference>
<protein>
    <submittedName>
        <fullName evidence="2">Uncharacterized protein</fullName>
    </submittedName>
</protein>
<sequence>MDMTSVVQSQALQKSDAALVHLQVDVTDCSPHDVLDVIIDTPVERAELIAAHNEKLYGGDFHPMGDMPVQAAPNMPVQKVAAHSQPIGLRAAWVSGNPSSSSSGASQNTAPSSQLPGASQLSGPKGSLKRAGAKPIQLRVLQTMKSIGDVPNQLLDYSLLPVHLFFSDKRHFIRRDFYNWLHIRIWAYSQVINPPENKKVRMIKAEWVIAVEGQYYSIDVDAGSAIQPKVTADEIARLPPPPPKEKRSRTQFSAGGPDKHLHGDALTKPQSNSKGKGNVIRKQRAREAVAQRLIASCADINGKCHISSAVTATDRSLWGEIIWELSLTSFCLEFIDLDRELMKDVYQHKDQRVAAEHEAKIFRMWNSGGVLPMWQEDPLGCDPLSSDKWRDRRDTLKVLVELESVWPSGNDPELVWKDLYWTNSQSFLDLKYRVYLFYARIFHGQYGHLPTMPLSRPASLSSLSTVLFINLNVTIFCLHM</sequence>
<reference evidence="2 3" key="1">
    <citation type="submission" date="2019-02" db="EMBL/GenBank/DDBJ databases">
        <title>Genome sequencing of the rare red list fungi Bondarzewia mesenterica.</title>
        <authorList>
            <person name="Buettner E."/>
            <person name="Kellner H."/>
        </authorList>
    </citation>
    <scope>NUCLEOTIDE SEQUENCE [LARGE SCALE GENOMIC DNA]</scope>
    <source>
        <strain evidence="2 3">DSM 108281</strain>
    </source>
</reference>
<name>A0A4V3XEB9_9AGAM</name>
<organism evidence="2 3">
    <name type="scientific">Bondarzewia mesenterica</name>
    <dbReference type="NCBI Taxonomy" id="1095465"/>
    <lineage>
        <taxon>Eukaryota</taxon>
        <taxon>Fungi</taxon>
        <taxon>Dikarya</taxon>
        <taxon>Basidiomycota</taxon>
        <taxon>Agaricomycotina</taxon>
        <taxon>Agaricomycetes</taxon>
        <taxon>Russulales</taxon>
        <taxon>Bondarzewiaceae</taxon>
        <taxon>Bondarzewia</taxon>
    </lineage>
</organism>
<feature type="region of interest" description="Disordered" evidence="1">
    <location>
        <begin position="233"/>
        <end position="282"/>
    </location>
</feature>
<feature type="region of interest" description="Disordered" evidence="1">
    <location>
        <begin position="93"/>
        <end position="129"/>
    </location>
</feature>
<dbReference type="EMBL" id="SGPL01000393">
    <property type="protein sequence ID" value="THH13023.1"/>
    <property type="molecule type" value="Genomic_DNA"/>
</dbReference>